<feature type="binding site" evidence="12">
    <location>
        <position position="542"/>
    </location>
    <ligand>
        <name>Zn(2+)</name>
        <dbReference type="ChEBI" id="CHEBI:29105"/>
        <label>2</label>
    </ligand>
</feature>
<dbReference type="HAMAP" id="MF_00983">
    <property type="entry name" value="PriA"/>
    <property type="match status" value="1"/>
</dbReference>
<dbReference type="CDD" id="cd17929">
    <property type="entry name" value="DEXHc_priA"/>
    <property type="match status" value="1"/>
</dbReference>
<evidence type="ECO:0000256" key="3">
    <source>
        <dbReference type="ARBA" id="ARBA00022723"/>
    </source>
</evidence>
<feature type="binding site" evidence="12">
    <location>
        <position position="533"/>
    </location>
    <ligand>
        <name>Zn(2+)</name>
        <dbReference type="ChEBI" id="CHEBI:29105"/>
        <label>1</label>
    </ligand>
</feature>
<evidence type="ECO:0000256" key="12">
    <source>
        <dbReference type="HAMAP-Rule" id="MF_00983"/>
    </source>
</evidence>
<evidence type="ECO:0000313" key="16">
    <source>
        <dbReference type="Proteomes" id="UP000252733"/>
    </source>
</evidence>
<keyword evidence="5 12" id="KW-0378">Hydrolase</keyword>
<comment type="function">
    <text evidence="12">Initiates the restart of stalled replication forks, which reloads the replicative helicase on sites other than the origin of replication. Recognizes and binds to abandoned replication forks and remodels them to uncover a helicase loading site. Promotes assembly of the primosome at these replication forks.</text>
</comment>
<dbReference type="Gene3D" id="3.40.1440.60">
    <property type="entry name" value="PriA, 3(prime) DNA-binding domain"/>
    <property type="match status" value="1"/>
</dbReference>
<dbReference type="OrthoDB" id="9759544at2"/>
<proteinExistence type="inferred from homology"/>
<dbReference type="GO" id="GO:0006310">
    <property type="term" value="P:DNA recombination"/>
    <property type="evidence" value="ECO:0007669"/>
    <property type="project" value="InterPro"/>
</dbReference>
<dbReference type="Pfam" id="PF18074">
    <property type="entry name" value="PriA_C"/>
    <property type="match status" value="1"/>
</dbReference>
<keyword evidence="6 12" id="KW-0347">Helicase</keyword>
<comment type="caution">
    <text evidence="15">The sequence shown here is derived from an EMBL/GenBank/DDBJ whole genome shotgun (WGS) entry which is preliminary data.</text>
</comment>
<feature type="binding site" evidence="12">
    <location>
        <position position="539"/>
    </location>
    <ligand>
        <name>Zn(2+)</name>
        <dbReference type="ChEBI" id="CHEBI:29105"/>
        <label>2</label>
    </ligand>
</feature>
<keyword evidence="7 12" id="KW-0862">Zinc</keyword>
<dbReference type="GO" id="GO:0003677">
    <property type="term" value="F:DNA binding"/>
    <property type="evidence" value="ECO:0007669"/>
    <property type="project" value="UniProtKB-UniRule"/>
</dbReference>
<comment type="cofactor">
    <cofactor evidence="12">
        <name>Zn(2+)</name>
        <dbReference type="ChEBI" id="CHEBI:29105"/>
    </cofactor>
    <text evidence="12">Binds 2 zinc ions per subunit.</text>
</comment>
<feature type="binding site" evidence="12">
    <location>
        <position position="530"/>
    </location>
    <ligand>
        <name>Zn(2+)</name>
        <dbReference type="ChEBI" id="CHEBI:29105"/>
        <label>1</label>
    </ligand>
</feature>
<dbReference type="InterPro" id="IPR040498">
    <property type="entry name" value="PriA_CRR"/>
</dbReference>
<dbReference type="EC" id="5.6.2.4" evidence="12"/>
<keyword evidence="8 12" id="KW-0067">ATP-binding</keyword>
<comment type="catalytic activity">
    <reaction evidence="11 12">
        <text>ATP + H2O = ADP + phosphate + H(+)</text>
        <dbReference type="Rhea" id="RHEA:13065"/>
        <dbReference type="ChEBI" id="CHEBI:15377"/>
        <dbReference type="ChEBI" id="CHEBI:15378"/>
        <dbReference type="ChEBI" id="CHEBI:30616"/>
        <dbReference type="ChEBI" id="CHEBI:43474"/>
        <dbReference type="ChEBI" id="CHEBI:456216"/>
        <dbReference type="EC" id="5.6.2.4"/>
    </reaction>
</comment>
<dbReference type="InterPro" id="IPR041236">
    <property type="entry name" value="PriA_C"/>
</dbReference>
<feature type="binding site" evidence="12">
    <location>
        <position position="560"/>
    </location>
    <ligand>
        <name>Zn(2+)</name>
        <dbReference type="ChEBI" id="CHEBI:29105"/>
        <label>2</label>
    </ligand>
</feature>
<sequence>MTVPETFVDVILPVPLPRLFTYCVPPEMAEIPEPGIRVVVPFGKKKQYSGIVFSVHQNKPKDYETKPILSILESSPIVTSAQLAFWEWMAEYYQCTLGEVYKAALPSGLKLESETRVYYNPDYIQLDDLPEKATKTLLFLSEKKVCTVQEINTFLGQKSSMPLLHKLMEEGAVFVSERLKESYKAKTENHLRIAEPYRTEQKLHEAFNVLEKAPRQLNLLMTLIQKAGGAGNALKGQSVARKELLEENSSATAALNELIKKDIFEQFPMEIGRLDLSKDKIQQKSSFSPAQHKAYEEIEKAFEQQTVVLFHGVTSSGKTEIYIHLIEKHLSRGEQVLYLLPEIALTTQITTRLKRHFGNKLGIYHSKFSSEERVEIYRDLLENQNYQVILGVRSSIFLPFNNLGLVIVDEEHEHSFKQFDPAPRYHARDAGIMLAHKHKAKVLLGTATPAIESYYNAQKGKYALVELKTRHEDIQLPRILVADTREARRKKQMKSHFTPLLLEHIQQSLDDKQQVILFQNRRGFSPFLECNVCSWVPKCNYCDVSMTYHKKMNQLVCHYCGHTVTTPSTCNACGSPALSTQGFGTEKIEEEIKLMFPESRVSRMDLDTTRSKKSYQKIISDFEDGKVDILIGTQMITKGLDFDNVSVVGILNADNMLNIPDFRAFERGFQMMAQVSGRAGRKNKRGTVVLQTSSPDHPIIGYVVENDYQTMYRTQIEERQLYKYPPYYRLINLTLRHKNKGVVEKAADELAARLRAIFRDRVLGPQEPPVARVQNLYLTRIILKFEKGHAPSYVKQLMNDATNAILSQPQWKYVTIQTDVDPL</sequence>
<name>A0A2T0XQQ7_9BACT</name>
<dbReference type="GO" id="GO:0008270">
    <property type="term" value="F:zinc ion binding"/>
    <property type="evidence" value="ECO:0007669"/>
    <property type="project" value="UniProtKB-UniRule"/>
</dbReference>
<dbReference type="Pfam" id="PF00271">
    <property type="entry name" value="Helicase_C"/>
    <property type="match status" value="1"/>
</dbReference>
<dbReference type="CDD" id="cd18804">
    <property type="entry name" value="SF2_C_priA"/>
    <property type="match status" value="1"/>
</dbReference>
<dbReference type="Proteomes" id="UP000252733">
    <property type="component" value="Unassembled WGS sequence"/>
</dbReference>
<dbReference type="SMART" id="SM00487">
    <property type="entry name" value="DEXDc"/>
    <property type="match status" value="1"/>
</dbReference>
<feature type="domain" description="Helicase ATP-binding" evidence="13">
    <location>
        <begin position="299"/>
        <end position="467"/>
    </location>
</feature>
<dbReference type="InterPro" id="IPR027417">
    <property type="entry name" value="P-loop_NTPase"/>
</dbReference>
<dbReference type="GO" id="GO:0043138">
    <property type="term" value="F:3'-5' DNA helicase activity"/>
    <property type="evidence" value="ECO:0007669"/>
    <property type="project" value="UniProtKB-EC"/>
</dbReference>
<comment type="subunit">
    <text evidence="12">Component of the replication restart primosome.</text>
</comment>
<evidence type="ECO:0000259" key="13">
    <source>
        <dbReference type="PROSITE" id="PS51192"/>
    </source>
</evidence>
<dbReference type="EMBL" id="QPIZ01000001">
    <property type="protein sequence ID" value="RCW39402.1"/>
    <property type="molecule type" value="Genomic_DNA"/>
</dbReference>
<dbReference type="NCBIfam" id="TIGR00595">
    <property type="entry name" value="priA"/>
    <property type="match status" value="1"/>
</dbReference>
<dbReference type="AlphaFoldDB" id="A0A2T0XQQ7"/>
<dbReference type="PROSITE" id="PS51194">
    <property type="entry name" value="HELICASE_CTER"/>
    <property type="match status" value="1"/>
</dbReference>
<dbReference type="GO" id="GO:0005524">
    <property type="term" value="F:ATP binding"/>
    <property type="evidence" value="ECO:0007669"/>
    <property type="project" value="UniProtKB-UniRule"/>
</dbReference>
<keyword evidence="3 12" id="KW-0479">Metal-binding</keyword>
<dbReference type="InterPro" id="IPR001650">
    <property type="entry name" value="Helicase_C-like"/>
</dbReference>
<dbReference type="GO" id="GO:0006270">
    <property type="term" value="P:DNA replication initiation"/>
    <property type="evidence" value="ECO:0007669"/>
    <property type="project" value="TreeGrafter"/>
</dbReference>
<feature type="binding site" evidence="12">
    <location>
        <position position="570"/>
    </location>
    <ligand>
        <name>Zn(2+)</name>
        <dbReference type="ChEBI" id="CHEBI:29105"/>
        <label>1</label>
    </ligand>
</feature>
<evidence type="ECO:0000259" key="14">
    <source>
        <dbReference type="PROSITE" id="PS51194"/>
    </source>
</evidence>
<dbReference type="Gene3D" id="3.40.50.300">
    <property type="entry name" value="P-loop containing nucleotide triphosphate hydrolases"/>
    <property type="match status" value="2"/>
</dbReference>
<evidence type="ECO:0000256" key="1">
    <source>
        <dbReference type="ARBA" id="ARBA00022515"/>
    </source>
</evidence>
<evidence type="ECO:0000256" key="4">
    <source>
        <dbReference type="ARBA" id="ARBA00022741"/>
    </source>
</evidence>
<evidence type="ECO:0000256" key="7">
    <source>
        <dbReference type="ARBA" id="ARBA00022833"/>
    </source>
</evidence>
<dbReference type="SMART" id="SM00490">
    <property type="entry name" value="HELICc"/>
    <property type="match status" value="1"/>
</dbReference>
<keyword evidence="16" id="KW-1185">Reference proteome</keyword>
<comment type="similarity">
    <text evidence="12">Belongs to the helicase family. PriA subfamily.</text>
</comment>
<dbReference type="GO" id="GO:1990077">
    <property type="term" value="C:primosome complex"/>
    <property type="evidence" value="ECO:0007669"/>
    <property type="project" value="UniProtKB-UniRule"/>
</dbReference>
<keyword evidence="10 12" id="KW-0413">Isomerase</keyword>
<dbReference type="PANTHER" id="PTHR30580">
    <property type="entry name" value="PRIMOSOMAL PROTEIN N"/>
    <property type="match status" value="1"/>
</dbReference>
<evidence type="ECO:0000256" key="2">
    <source>
        <dbReference type="ARBA" id="ARBA00022705"/>
    </source>
</evidence>
<keyword evidence="1 12" id="KW-0639">Primosome</keyword>
<dbReference type="InterPro" id="IPR011545">
    <property type="entry name" value="DEAD/DEAH_box_helicase_dom"/>
</dbReference>
<dbReference type="SUPFAM" id="SSF52540">
    <property type="entry name" value="P-loop containing nucleoside triphosphate hydrolases"/>
    <property type="match status" value="1"/>
</dbReference>
<evidence type="ECO:0000256" key="10">
    <source>
        <dbReference type="ARBA" id="ARBA00023235"/>
    </source>
</evidence>
<reference evidence="15 16" key="1">
    <citation type="submission" date="2018-07" db="EMBL/GenBank/DDBJ databases">
        <title>Freshwater and sediment microbial communities from various areas in North America, analyzing microbe dynamics in response to fracking.</title>
        <authorList>
            <person name="Lamendella R."/>
        </authorList>
    </citation>
    <scope>NUCLEOTIDE SEQUENCE [LARGE SCALE GENOMIC DNA]</scope>
    <source>
        <strain evidence="15 16">160A</strain>
    </source>
</reference>
<accession>A0A2T0XQQ7</accession>
<evidence type="ECO:0000256" key="11">
    <source>
        <dbReference type="ARBA" id="ARBA00048988"/>
    </source>
</evidence>
<dbReference type="PANTHER" id="PTHR30580:SF0">
    <property type="entry name" value="PRIMOSOMAL PROTEIN N"/>
    <property type="match status" value="1"/>
</dbReference>
<dbReference type="RefSeq" id="WP_106151944.1">
    <property type="nucleotide sequence ID" value="NZ_PVTS01000003.1"/>
</dbReference>
<dbReference type="InterPro" id="IPR041222">
    <property type="entry name" value="PriA_3primeBD"/>
</dbReference>
<dbReference type="Pfam" id="PF00270">
    <property type="entry name" value="DEAD"/>
    <property type="match status" value="1"/>
</dbReference>
<dbReference type="InterPro" id="IPR014001">
    <property type="entry name" value="Helicase_ATP-bd"/>
</dbReference>
<protein>
    <recommendedName>
        <fullName evidence="12">Replication restart protein PriA</fullName>
    </recommendedName>
    <alternativeName>
        <fullName evidence="12">ATP-dependent DNA helicase PriA</fullName>
        <ecNumber evidence="12">5.6.2.4</ecNumber>
    </alternativeName>
    <alternativeName>
        <fullName evidence="12">DNA 3'-5' helicase PriA</fullName>
    </alternativeName>
</protein>
<keyword evidence="2 12" id="KW-0235">DNA replication</keyword>
<keyword evidence="9 12" id="KW-0238">DNA-binding</keyword>
<dbReference type="PROSITE" id="PS51192">
    <property type="entry name" value="HELICASE_ATP_BIND_1"/>
    <property type="match status" value="1"/>
</dbReference>
<feature type="binding site" evidence="12">
    <location>
        <position position="573"/>
    </location>
    <ligand>
        <name>Zn(2+)</name>
        <dbReference type="ChEBI" id="CHEBI:29105"/>
        <label>1</label>
    </ligand>
</feature>
<dbReference type="Pfam" id="PF18319">
    <property type="entry name" value="Zn_ribbon_PriA"/>
    <property type="match status" value="1"/>
</dbReference>
<keyword evidence="4 12" id="KW-0547">Nucleotide-binding</keyword>
<comment type="catalytic activity">
    <reaction evidence="12">
        <text>Couples ATP hydrolysis with the unwinding of duplex DNA by translocating in the 3'-5' direction.</text>
        <dbReference type="EC" id="5.6.2.4"/>
    </reaction>
</comment>
<dbReference type="STRING" id="1168289.GCA_000259075_00140"/>
<feature type="binding site" evidence="12">
    <location>
        <position position="557"/>
    </location>
    <ligand>
        <name>Zn(2+)</name>
        <dbReference type="ChEBI" id="CHEBI:29105"/>
        <label>2</label>
    </ligand>
</feature>
<evidence type="ECO:0000313" key="15">
    <source>
        <dbReference type="EMBL" id="RCW39402.1"/>
    </source>
</evidence>
<evidence type="ECO:0000256" key="8">
    <source>
        <dbReference type="ARBA" id="ARBA00022840"/>
    </source>
</evidence>
<evidence type="ECO:0000256" key="5">
    <source>
        <dbReference type="ARBA" id="ARBA00022801"/>
    </source>
</evidence>
<dbReference type="GO" id="GO:0006302">
    <property type="term" value="P:double-strand break repair"/>
    <property type="evidence" value="ECO:0007669"/>
    <property type="project" value="InterPro"/>
</dbReference>
<organism evidence="15 16">
    <name type="scientific">Marinilabilia salmonicolor</name>
    <dbReference type="NCBI Taxonomy" id="989"/>
    <lineage>
        <taxon>Bacteria</taxon>
        <taxon>Pseudomonadati</taxon>
        <taxon>Bacteroidota</taxon>
        <taxon>Bacteroidia</taxon>
        <taxon>Marinilabiliales</taxon>
        <taxon>Marinilabiliaceae</taxon>
        <taxon>Marinilabilia</taxon>
    </lineage>
</organism>
<dbReference type="InterPro" id="IPR042115">
    <property type="entry name" value="PriA_3primeBD_sf"/>
</dbReference>
<gene>
    <name evidence="12" type="primary">priA</name>
    <name evidence="15" type="ORF">DFO77_101172</name>
</gene>
<feature type="domain" description="Helicase C-terminal" evidence="14">
    <location>
        <begin position="543"/>
        <end position="722"/>
    </location>
</feature>
<dbReference type="FunFam" id="3.40.1440.60:FF:000001">
    <property type="entry name" value="Primosomal protein N"/>
    <property type="match status" value="1"/>
</dbReference>
<evidence type="ECO:0000256" key="9">
    <source>
        <dbReference type="ARBA" id="ARBA00023125"/>
    </source>
</evidence>
<dbReference type="GO" id="GO:0006269">
    <property type="term" value="P:DNA replication, synthesis of primer"/>
    <property type="evidence" value="ECO:0007669"/>
    <property type="project" value="UniProtKB-KW"/>
</dbReference>
<dbReference type="FunFam" id="3.40.50.300:FF:000489">
    <property type="entry name" value="Primosome assembly protein PriA"/>
    <property type="match status" value="1"/>
</dbReference>
<evidence type="ECO:0000256" key="6">
    <source>
        <dbReference type="ARBA" id="ARBA00022806"/>
    </source>
</evidence>
<dbReference type="Pfam" id="PF17764">
    <property type="entry name" value="PriA_3primeBD"/>
    <property type="match status" value="1"/>
</dbReference>
<dbReference type="InterPro" id="IPR005259">
    <property type="entry name" value="PriA"/>
</dbReference>
<dbReference type="GO" id="GO:0016887">
    <property type="term" value="F:ATP hydrolysis activity"/>
    <property type="evidence" value="ECO:0007669"/>
    <property type="project" value="RHEA"/>
</dbReference>